<evidence type="ECO:0000313" key="6">
    <source>
        <dbReference type="Proteomes" id="UP000247892"/>
    </source>
</evidence>
<dbReference type="SUPFAM" id="SSF54909">
    <property type="entry name" value="Dimeric alpha+beta barrel"/>
    <property type="match status" value="1"/>
</dbReference>
<dbReference type="InterPro" id="IPR000485">
    <property type="entry name" value="AsnC-type_HTH_dom"/>
</dbReference>
<dbReference type="PANTHER" id="PTHR30154">
    <property type="entry name" value="LEUCINE-RESPONSIVE REGULATORY PROTEIN"/>
    <property type="match status" value="1"/>
</dbReference>
<protein>
    <submittedName>
        <fullName evidence="5">AsnC family transcriptional regulator</fullName>
    </submittedName>
</protein>
<dbReference type="EMBL" id="MASU01000005">
    <property type="protein sequence ID" value="PXY36265.1"/>
    <property type="molecule type" value="Genomic_DNA"/>
</dbReference>
<keyword evidence="1" id="KW-0805">Transcription regulation</keyword>
<evidence type="ECO:0000256" key="2">
    <source>
        <dbReference type="ARBA" id="ARBA00023125"/>
    </source>
</evidence>
<dbReference type="SMART" id="SM00344">
    <property type="entry name" value="HTH_ASNC"/>
    <property type="match status" value="1"/>
</dbReference>
<dbReference type="GO" id="GO:0005829">
    <property type="term" value="C:cytosol"/>
    <property type="evidence" value="ECO:0007669"/>
    <property type="project" value="TreeGrafter"/>
</dbReference>
<dbReference type="PANTHER" id="PTHR30154:SF34">
    <property type="entry name" value="TRANSCRIPTIONAL REGULATOR AZLB"/>
    <property type="match status" value="1"/>
</dbReference>
<dbReference type="AlphaFoldDB" id="A0A318M153"/>
<dbReference type="OrthoDB" id="3396933at2"/>
<organism evidence="5 6">
    <name type="scientific">Prauserella flavalba</name>
    <dbReference type="NCBI Taxonomy" id="1477506"/>
    <lineage>
        <taxon>Bacteria</taxon>
        <taxon>Bacillati</taxon>
        <taxon>Actinomycetota</taxon>
        <taxon>Actinomycetes</taxon>
        <taxon>Pseudonocardiales</taxon>
        <taxon>Pseudonocardiaceae</taxon>
        <taxon>Prauserella</taxon>
    </lineage>
</organism>
<evidence type="ECO:0000256" key="1">
    <source>
        <dbReference type="ARBA" id="ARBA00023015"/>
    </source>
</evidence>
<dbReference type="SUPFAM" id="SSF46785">
    <property type="entry name" value="Winged helix' DNA-binding domain"/>
    <property type="match status" value="1"/>
</dbReference>
<gene>
    <name evidence="5" type="ORF">BA062_12630</name>
</gene>
<name>A0A318M153_9PSEU</name>
<dbReference type="InterPro" id="IPR036390">
    <property type="entry name" value="WH_DNA-bd_sf"/>
</dbReference>
<sequence>MSRSDRPTALPAGRTAAALDAVDRAMLDVLADDARISVRALAERLSISRANAYSRLDRLLRDGVVTGFAARIDPQRAGLGTSAYVLVTVEQTAWRALKDALGAIPHVEHIALVGGDVDVLLLVRTPDNATLRDVVLGRIQAVDGVRATRTWLVFDEFPGAGSPLS</sequence>
<dbReference type="Pfam" id="PF13412">
    <property type="entry name" value="HTH_24"/>
    <property type="match status" value="1"/>
</dbReference>
<dbReference type="Proteomes" id="UP000247892">
    <property type="component" value="Unassembled WGS sequence"/>
</dbReference>
<dbReference type="RefSeq" id="WP_110336270.1">
    <property type="nucleotide sequence ID" value="NZ_MASU01000005.1"/>
</dbReference>
<keyword evidence="2" id="KW-0238">DNA-binding</keyword>
<dbReference type="PROSITE" id="PS50956">
    <property type="entry name" value="HTH_ASNC_2"/>
    <property type="match status" value="1"/>
</dbReference>
<reference evidence="5 6" key="1">
    <citation type="submission" date="2016-07" db="EMBL/GenBank/DDBJ databases">
        <title>Draft genome sequence of Prauserella sp. YIM 121212, isolated from alkaline soil.</title>
        <authorList>
            <person name="Ruckert C."/>
            <person name="Albersmeier A."/>
            <person name="Jiang C.-L."/>
            <person name="Jiang Y."/>
            <person name="Kalinowski J."/>
            <person name="Schneider O."/>
            <person name="Winkler A."/>
            <person name="Zotchev S.B."/>
        </authorList>
    </citation>
    <scope>NUCLEOTIDE SEQUENCE [LARGE SCALE GENOMIC DNA]</scope>
    <source>
        <strain evidence="5 6">YIM 121212</strain>
    </source>
</reference>
<accession>A0A318M153</accession>
<dbReference type="InterPro" id="IPR011008">
    <property type="entry name" value="Dimeric_a/b-barrel"/>
</dbReference>
<evidence type="ECO:0000313" key="5">
    <source>
        <dbReference type="EMBL" id="PXY36265.1"/>
    </source>
</evidence>
<dbReference type="GO" id="GO:0043565">
    <property type="term" value="F:sequence-specific DNA binding"/>
    <property type="evidence" value="ECO:0007669"/>
    <property type="project" value="InterPro"/>
</dbReference>
<evidence type="ECO:0000259" key="4">
    <source>
        <dbReference type="PROSITE" id="PS50956"/>
    </source>
</evidence>
<keyword evidence="3" id="KW-0804">Transcription</keyword>
<keyword evidence="6" id="KW-1185">Reference proteome</keyword>
<evidence type="ECO:0000256" key="3">
    <source>
        <dbReference type="ARBA" id="ARBA00023163"/>
    </source>
</evidence>
<dbReference type="GO" id="GO:0043200">
    <property type="term" value="P:response to amino acid"/>
    <property type="evidence" value="ECO:0007669"/>
    <property type="project" value="TreeGrafter"/>
</dbReference>
<dbReference type="Gene3D" id="3.30.70.920">
    <property type="match status" value="1"/>
</dbReference>
<proteinExistence type="predicted"/>
<dbReference type="Pfam" id="PF01037">
    <property type="entry name" value="AsnC_trans_reg"/>
    <property type="match status" value="1"/>
</dbReference>
<dbReference type="Gene3D" id="1.10.10.10">
    <property type="entry name" value="Winged helix-like DNA-binding domain superfamily/Winged helix DNA-binding domain"/>
    <property type="match status" value="1"/>
</dbReference>
<dbReference type="PRINTS" id="PR00033">
    <property type="entry name" value="HTHASNC"/>
</dbReference>
<comment type="caution">
    <text evidence="5">The sequence shown here is derived from an EMBL/GenBank/DDBJ whole genome shotgun (WGS) entry which is preliminary data.</text>
</comment>
<dbReference type="InterPro" id="IPR019888">
    <property type="entry name" value="Tscrpt_reg_AsnC-like"/>
</dbReference>
<dbReference type="InterPro" id="IPR019887">
    <property type="entry name" value="Tscrpt_reg_AsnC/Lrp_C"/>
</dbReference>
<feature type="domain" description="HTH asnC-type" evidence="4">
    <location>
        <begin position="19"/>
        <end position="80"/>
    </location>
</feature>
<dbReference type="InterPro" id="IPR036388">
    <property type="entry name" value="WH-like_DNA-bd_sf"/>
</dbReference>